<sequence>MSPPASPLVQSFPPLSTPDARILILGNMPGVASLQAQKYYAYAHNAFWRITAELFGFDAEMAYDDRVAALTGAGVAVWDVLKACRRAGSLDSAVEPNSMVANDFAGFYASHPAITHVYFNGAAAEKNYRRLVTVTPELHYTRLPSTSPAQTMRYDAKLAAWRQITSAART</sequence>
<evidence type="ECO:0000259" key="1">
    <source>
        <dbReference type="Pfam" id="PF03167"/>
    </source>
</evidence>
<reference evidence="2 3" key="1">
    <citation type="submission" date="2020-08" db="EMBL/GenBank/DDBJ databases">
        <title>The Agave Microbiome: Exploring the role of microbial communities in plant adaptations to desert environments.</title>
        <authorList>
            <person name="Partida-Martinez L.P."/>
        </authorList>
    </citation>
    <scope>NUCLEOTIDE SEQUENCE [LARGE SCALE GENOMIC DNA]</scope>
    <source>
        <strain evidence="2 3">AT2.18</strain>
    </source>
</reference>
<dbReference type="Proteomes" id="UP000550501">
    <property type="component" value="Unassembled WGS sequence"/>
</dbReference>
<organism evidence="2 3">
    <name type="scientific">Mycolicibacterium iranicum</name>
    <name type="common">Mycobacterium iranicum</name>
    <dbReference type="NCBI Taxonomy" id="912594"/>
    <lineage>
        <taxon>Bacteria</taxon>
        <taxon>Bacillati</taxon>
        <taxon>Actinomycetota</taxon>
        <taxon>Actinomycetes</taxon>
        <taxon>Mycobacteriales</taxon>
        <taxon>Mycobacteriaceae</taxon>
        <taxon>Mycolicibacterium</taxon>
    </lineage>
</organism>
<dbReference type="EMBL" id="JACHVU010000018">
    <property type="protein sequence ID" value="MBB2993536.1"/>
    <property type="molecule type" value="Genomic_DNA"/>
</dbReference>
<dbReference type="InterPro" id="IPR026353">
    <property type="entry name" value="Hypoxan-DNA_Glyclase"/>
</dbReference>
<dbReference type="AlphaFoldDB" id="A0A839QHH5"/>
<keyword evidence="3" id="KW-1185">Reference proteome</keyword>
<dbReference type="SUPFAM" id="SSF52141">
    <property type="entry name" value="Uracil-DNA glycosylase-like"/>
    <property type="match status" value="1"/>
</dbReference>
<dbReference type="CDD" id="cd10032">
    <property type="entry name" value="UDG-F6_HDG"/>
    <property type="match status" value="1"/>
</dbReference>
<dbReference type="InterPro" id="IPR005122">
    <property type="entry name" value="Uracil-DNA_glycosylase-like"/>
</dbReference>
<dbReference type="Pfam" id="PF03167">
    <property type="entry name" value="UDG"/>
    <property type="match status" value="1"/>
</dbReference>
<accession>A0A839QHH5</accession>
<dbReference type="RefSeq" id="WP_183473785.1">
    <property type="nucleotide sequence ID" value="NZ_JACHVU010000018.1"/>
</dbReference>
<proteinExistence type="predicted"/>
<feature type="domain" description="Uracil-DNA glycosylase-like" evidence="1">
    <location>
        <begin position="15"/>
        <end position="159"/>
    </location>
</feature>
<dbReference type="InterPro" id="IPR036895">
    <property type="entry name" value="Uracil-DNA_glycosylase-like_sf"/>
</dbReference>
<evidence type="ECO:0000313" key="2">
    <source>
        <dbReference type="EMBL" id="MBB2993536.1"/>
    </source>
</evidence>
<comment type="caution">
    <text evidence="2">The sequence shown here is derived from an EMBL/GenBank/DDBJ whole genome shotgun (WGS) entry which is preliminary data.</text>
</comment>
<gene>
    <name evidence="2" type="ORF">FHR72_005046</name>
</gene>
<dbReference type="NCBIfam" id="TIGR04274">
    <property type="entry name" value="hypoxanDNAglyco"/>
    <property type="match status" value="1"/>
</dbReference>
<evidence type="ECO:0000313" key="3">
    <source>
        <dbReference type="Proteomes" id="UP000550501"/>
    </source>
</evidence>
<name>A0A839QHH5_MYCIR</name>
<dbReference type="Gene3D" id="3.40.470.10">
    <property type="entry name" value="Uracil-DNA glycosylase-like domain"/>
    <property type="match status" value="1"/>
</dbReference>
<protein>
    <submittedName>
        <fullName evidence="2">Hypoxanthine-DNA glycosylase</fullName>
    </submittedName>
</protein>